<feature type="chain" id="PRO_5030954041" evidence="1">
    <location>
        <begin position="21"/>
        <end position="41"/>
    </location>
</feature>
<dbReference type="AlphaFoldDB" id="A0A7X5UXA3"/>
<evidence type="ECO:0000313" key="3">
    <source>
        <dbReference type="Proteomes" id="UP000564677"/>
    </source>
</evidence>
<dbReference type="Proteomes" id="UP000564677">
    <property type="component" value="Unassembled WGS sequence"/>
</dbReference>
<name>A0A7X5UXA3_9SPHN</name>
<proteinExistence type="predicted"/>
<reference evidence="2 3" key="1">
    <citation type="submission" date="2020-03" db="EMBL/GenBank/DDBJ databases">
        <title>Genomic Encyclopedia of Type Strains, Phase IV (KMG-IV): sequencing the most valuable type-strain genomes for metagenomic binning, comparative biology and taxonomic classification.</title>
        <authorList>
            <person name="Goeker M."/>
        </authorList>
    </citation>
    <scope>NUCLEOTIDE SEQUENCE [LARGE SCALE GENOMIC DNA]</scope>
    <source>
        <strain evidence="2 3">DSM 4733</strain>
    </source>
</reference>
<organism evidence="2 3">
    <name type="scientific">Sphingomonas leidyi</name>
    <dbReference type="NCBI Taxonomy" id="68569"/>
    <lineage>
        <taxon>Bacteria</taxon>
        <taxon>Pseudomonadati</taxon>
        <taxon>Pseudomonadota</taxon>
        <taxon>Alphaproteobacteria</taxon>
        <taxon>Sphingomonadales</taxon>
        <taxon>Sphingomonadaceae</taxon>
        <taxon>Sphingomonas</taxon>
    </lineage>
</organism>
<feature type="signal peptide" evidence="1">
    <location>
        <begin position="1"/>
        <end position="20"/>
    </location>
</feature>
<keyword evidence="1" id="KW-0732">Signal</keyword>
<evidence type="ECO:0000313" key="2">
    <source>
        <dbReference type="EMBL" id="NIJ63451.1"/>
    </source>
</evidence>
<keyword evidence="3" id="KW-1185">Reference proteome</keyword>
<protein>
    <submittedName>
        <fullName evidence="2">Uncharacterized protein</fullName>
    </submittedName>
</protein>
<dbReference type="RefSeq" id="WP_279589377.1">
    <property type="nucleotide sequence ID" value="NZ_JAASQV010000001.1"/>
</dbReference>
<comment type="caution">
    <text evidence="2">The sequence shown here is derived from an EMBL/GenBank/DDBJ whole genome shotgun (WGS) entry which is preliminary data.</text>
</comment>
<accession>A0A7X5UXA3</accession>
<sequence length="41" mass="4133">MASRALLGMWPMLMPVAASASALDAAVRAGGEKFLAGERGA</sequence>
<evidence type="ECO:0000256" key="1">
    <source>
        <dbReference type="SAM" id="SignalP"/>
    </source>
</evidence>
<dbReference type="EMBL" id="JAASQV010000001">
    <property type="protein sequence ID" value="NIJ63451.1"/>
    <property type="molecule type" value="Genomic_DNA"/>
</dbReference>
<gene>
    <name evidence="2" type="ORF">FHR20_000382</name>
</gene>